<dbReference type="PANTHER" id="PTHR10849">
    <property type="entry name" value="NADH DEHYDROGENASE UBIQUINONE IRON-SULFUR PROTEIN 8, MITOCHONDRIAL"/>
    <property type="match status" value="1"/>
</dbReference>
<dbReference type="HOGENOM" id="CLU_067218_4_5_2"/>
<evidence type="ECO:0000256" key="3">
    <source>
        <dbReference type="ARBA" id="ARBA00022737"/>
    </source>
</evidence>
<keyword evidence="1" id="KW-0004">4Fe-4S</keyword>
<dbReference type="OrthoDB" id="51303at2157"/>
<dbReference type="InterPro" id="IPR010226">
    <property type="entry name" value="NADH_quinone_OxRdtase_chainI"/>
</dbReference>
<dbReference type="GO" id="GO:0046872">
    <property type="term" value="F:metal ion binding"/>
    <property type="evidence" value="ECO:0007669"/>
    <property type="project" value="UniProtKB-KW"/>
</dbReference>
<dbReference type="KEGG" id="apo:Arcpr_1576"/>
<keyword evidence="5" id="KW-0411">Iron-sulfur</keyword>
<evidence type="ECO:0000259" key="6">
    <source>
        <dbReference type="PROSITE" id="PS51379"/>
    </source>
</evidence>
<dbReference type="PaxDb" id="572546-Arcpr_1576"/>
<dbReference type="PROSITE" id="PS51379">
    <property type="entry name" value="4FE4S_FER_2"/>
    <property type="match status" value="2"/>
</dbReference>
<dbReference type="STRING" id="572546.Arcpr_1576"/>
<dbReference type="Pfam" id="PF12838">
    <property type="entry name" value="Fer4_7"/>
    <property type="match status" value="1"/>
</dbReference>
<evidence type="ECO:0000256" key="2">
    <source>
        <dbReference type="ARBA" id="ARBA00022723"/>
    </source>
</evidence>
<keyword evidence="2" id="KW-0479">Metal-binding</keyword>
<dbReference type="InterPro" id="IPR017900">
    <property type="entry name" value="4Fe4S_Fe_S_CS"/>
</dbReference>
<dbReference type="InterPro" id="IPR017896">
    <property type="entry name" value="4Fe4S_Fe-S-bd"/>
</dbReference>
<dbReference type="PANTHER" id="PTHR10849:SF35">
    <property type="entry name" value="FORMATE HYDROGENLYASE SUBUNIT 6-RELATED"/>
    <property type="match status" value="1"/>
</dbReference>
<dbReference type="PROSITE" id="PS00198">
    <property type="entry name" value="4FE4S_FER_1"/>
    <property type="match status" value="1"/>
</dbReference>
<dbReference type="GO" id="GO:0016020">
    <property type="term" value="C:membrane"/>
    <property type="evidence" value="ECO:0007669"/>
    <property type="project" value="InterPro"/>
</dbReference>
<organism evidence="7 8">
    <name type="scientific">Archaeoglobus profundus (strain DSM 5631 / JCM 9629 / NBRC 100127 / Av18)</name>
    <dbReference type="NCBI Taxonomy" id="572546"/>
    <lineage>
        <taxon>Archaea</taxon>
        <taxon>Methanobacteriati</taxon>
        <taxon>Methanobacteriota</taxon>
        <taxon>Archaeoglobi</taxon>
        <taxon>Archaeoglobales</taxon>
        <taxon>Archaeoglobaceae</taxon>
        <taxon>Archaeoglobus</taxon>
    </lineage>
</organism>
<sequence length="147" mass="16612">MVVVKRSFSKLKGHINAIFEAVKEVVRPSTITVQYPKEIRFYENIRGYIQVEAISCLGCARCARICPANAIIMKNVNGRYYPTIDFGKCIFCHFCIDVCPTGALRNTTVHDLAFNNPYITIGAGGKIKGRDLKVVTYEFEKDLKVKR</sequence>
<evidence type="ECO:0000256" key="1">
    <source>
        <dbReference type="ARBA" id="ARBA00022485"/>
    </source>
</evidence>
<evidence type="ECO:0000313" key="8">
    <source>
        <dbReference type="Proteomes" id="UP000001901"/>
    </source>
</evidence>
<reference evidence="7 8" key="1">
    <citation type="journal article" date="2010" name="Stand. Genomic Sci.">
        <title>Complete genome sequence of Archaeoglobus profundus type strain (AV18).</title>
        <authorList>
            <person name="von Jan M."/>
            <person name="Lapidus A."/>
            <person name="Del Rio T.G."/>
            <person name="Copeland A."/>
            <person name="Tice H."/>
            <person name="Cheng J.F."/>
            <person name="Lucas S."/>
            <person name="Chen F."/>
            <person name="Nolan M."/>
            <person name="Goodwin L."/>
            <person name="Han C."/>
            <person name="Pitluck S."/>
            <person name="Liolios K."/>
            <person name="Ivanova N."/>
            <person name="Mavromatis K."/>
            <person name="Ovchinnikova G."/>
            <person name="Chertkov O."/>
            <person name="Pati A."/>
            <person name="Chen A."/>
            <person name="Palaniappan K."/>
            <person name="Land M."/>
            <person name="Hauser L."/>
            <person name="Chang Y.J."/>
            <person name="Jeffries C.D."/>
            <person name="Saunders E."/>
            <person name="Brettin T."/>
            <person name="Detter J.C."/>
            <person name="Chain P."/>
            <person name="Eichinger K."/>
            <person name="Huber H."/>
            <person name="Spring S."/>
            <person name="Rohde M."/>
            <person name="Goker M."/>
            <person name="Wirth R."/>
            <person name="Woyke T."/>
            <person name="Bristow J."/>
            <person name="Eisen J.A."/>
            <person name="Markowitz V."/>
            <person name="Hugenholtz P."/>
            <person name="Kyrpides N.C."/>
            <person name="Klenk H.P."/>
        </authorList>
    </citation>
    <scope>NUCLEOTIDE SEQUENCE [LARGE SCALE GENOMIC DNA]</scope>
    <source>
        <strain evidence="8">DSM 5631 / JCM 9629 / NBRC 100127 / Av18</strain>
    </source>
</reference>
<protein>
    <submittedName>
        <fullName evidence="7">4Fe-4S ferredoxin iron-sulfur binding domain protein</fullName>
    </submittedName>
</protein>
<proteinExistence type="predicted"/>
<evidence type="ECO:0000256" key="5">
    <source>
        <dbReference type="ARBA" id="ARBA00023014"/>
    </source>
</evidence>
<dbReference type="GO" id="GO:0003954">
    <property type="term" value="F:NADH dehydrogenase activity"/>
    <property type="evidence" value="ECO:0007669"/>
    <property type="project" value="TreeGrafter"/>
</dbReference>
<dbReference type="GO" id="GO:0009060">
    <property type="term" value="P:aerobic respiration"/>
    <property type="evidence" value="ECO:0007669"/>
    <property type="project" value="TreeGrafter"/>
</dbReference>
<keyword evidence="3" id="KW-0677">Repeat</keyword>
<evidence type="ECO:0000313" key="7">
    <source>
        <dbReference type="EMBL" id="ADB58622.1"/>
    </source>
</evidence>
<dbReference type="EMBL" id="CP001857">
    <property type="protein sequence ID" value="ADB58622.1"/>
    <property type="molecule type" value="Genomic_DNA"/>
</dbReference>
<evidence type="ECO:0000256" key="4">
    <source>
        <dbReference type="ARBA" id="ARBA00023004"/>
    </source>
</evidence>
<feature type="domain" description="4Fe-4S ferredoxin-type" evidence="6">
    <location>
        <begin position="80"/>
        <end position="109"/>
    </location>
</feature>
<gene>
    <name evidence="7" type="ordered locus">Arcpr_1576</name>
</gene>
<dbReference type="Proteomes" id="UP000001901">
    <property type="component" value="Chromosome"/>
</dbReference>
<feature type="domain" description="4Fe-4S ferredoxin-type" evidence="6">
    <location>
        <begin position="47"/>
        <end position="76"/>
    </location>
</feature>
<dbReference type="SUPFAM" id="SSF54862">
    <property type="entry name" value="4Fe-4S ferredoxins"/>
    <property type="match status" value="1"/>
</dbReference>
<accession>D2RES8</accession>
<dbReference type="GO" id="GO:0051539">
    <property type="term" value="F:4 iron, 4 sulfur cluster binding"/>
    <property type="evidence" value="ECO:0007669"/>
    <property type="project" value="UniProtKB-KW"/>
</dbReference>
<dbReference type="Gene3D" id="3.30.70.3270">
    <property type="match status" value="1"/>
</dbReference>
<name>D2RES8_ARCPA</name>
<dbReference type="eggNOG" id="arCOG01543">
    <property type="taxonomic scope" value="Archaea"/>
</dbReference>
<dbReference type="AlphaFoldDB" id="D2RES8"/>
<keyword evidence="4" id="KW-0408">Iron</keyword>
<keyword evidence="8" id="KW-1185">Reference proteome</keyword>